<evidence type="ECO:0008006" key="4">
    <source>
        <dbReference type="Google" id="ProtNLM"/>
    </source>
</evidence>
<dbReference type="PROSITE" id="PS51257">
    <property type="entry name" value="PROKAR_LIPOPROTEIN"/>
    <property type="match status" value="1"/>
</dbReference>
<gene>
    <name evidence="2" type="ORF">C4541_09220</name>
</gene>
<reference evidence="2 3" key="1">
    <citation type="journal article" date="2017" name="ISME J.">
        <title>Energy and carbon metabolisms in a deep terrestrial subsurface fluid microbial community.</title>
        <authorList>
            <person name="Momper L."/>
            <person name="Jungbluth S.P."/>
            <person name="Lee M.D."/>
            <person name="Amend J.P."/>
        </authorList>
    </citation>
    <scope>NUCLEOTIDE SEQUENCE [LARGE SCALE GENOMIC DNA]</scope>
    <source>
        <strain evidence="2">SURF_26</strain>
    </source>
</reference>
<accession>A0A3A4QVC9</accession>
<evidence type="ECO:0000256" key="1">
    <source>
        <dbReference type="SAM" id="MobiDB-lite"/>
    </source>
</evidence>
<evidence type="ECO:0000313" key="2">
    <source>
        <dbReference type="EMBL" id="RJP57910.1"/>
    </source>
</evidence>
<name>A0A3A4QVC9_9BACT</name>
<dbReference type="Proteomes" id="UP000266426">
    <property type="component" value="Unassembled WGS sequence"/>
</dbReference>
<proteinExistence type="predicted"/>
<organism evidence="2 3">
    <name type="scientific">Candidatus Auribacter fodinae</name>
    <dbReference type="NCBI Taxonomy" id="2093366"/>
    <lineage>
        <taxon>Bacteria</taxon>
        <taxon>Pseudomonadati</taxon>
        <taxon>Candidatus Auribacterota</taxon>
        <taxon>Candidatus Auribacteria</taxon>
        <taxon>Candidatus Auribacterales</taxon>
        <taxon>Candidatus Auribacteraceae</taxon>
        <taxon>Candidatus Auribacter</taxon>
    </lineage>
</organism>
<comment type="caution">
    <text evidence="2">The sequence shown here is derived from an EMBL/GenBank/DDBJ whole genome shotgun (WGS) entry which is preliminary data.</text>
</comment>
<dbReference type="AlphaFoldDB" id="A0A3A4QVC9"/>
<sequence>MLIKDKYLSCSLLLVMLITSILMGCGRKEEKPGTQKTTKDVEYFSVQLQDGSTIQIDANAFGLKELPAGSVVAYDHASDERHLIDDRGEPLKQPVYRHQLLMESQDSIDNLITYFFPVTPHVVNRRKRGGVDSYVRLVSTKDVKSIRELDKPYIVIDMRMVYPEQESEPEKTEPMPGADEQVGQGVTAESDQISALKSRLDMLNKQLSMDTISIPERRRIRGEVTMLQEELVNLEKRVNAITKIDNNVADTEKKGGSTSVPIVKIKIISYNLREE</sequence>
<protein>
    <recommendedName>
        <fullName evidence="4">Lipoprotein</fullName>
    </recommendedName>
</protein>
<feature type="region of interest" description="Disordered" evidence="1">
    <location>
        <begin position="164"/>
        <end position="188"/>
    </location>
</feature>
<evidence type="ECO:0000313" key="3">
    <source>
        <dbReference type="Proteomes" id="UP000266426"/>
    </source>
</evidence>
<dbReference type="EMBL" id="QZJZ01000073">
    <property type="protein sequence ID" value="RJP57910.1"/>
    <property type="molecule type" value="Genomic_DNA"/>
</dbReference>